<dbReference type="Proteomes" id="UP000824782">
    <property type="component" value="Unassembled WGS sequence"/>
</dbReference>
<evidence type="ECO:0000313" key="3">
    <source>
        <dbReference type="Proteomes" id="UP000824782"/>
    </source>
</evidence>
<protein>
    <recommendedName>
        <fullName evidence="1">FCH domain-containing protein</fullName>
    </recommendedName>
</protein>
<sequence length="122" mass="14326">MSVIYSEVAVDEPTSDSFWMPNNYSSTVRRMEDGFRLCDDIIACFQDRAKIEKQYALQMEEWVRKWKPIVDNSEYLKLNLENALLQNGSKKIKSKAVQKWNEDLGKQVEYGDVWKEVLQSPL</sequence>
<dbReference type="AlphaFoldDB" id="A0AAV7B5P5"/>
<dbReference type="PANTHER" id="PTHR23065:SF22">
    <property type="entry name" value="PROTEIN KINASE C AND CASEIN KINASE SUBSTRATE IN NEURONS PROTEIN 3"/>
    <property type="match status" value="1"/>
</dbReference>
<dbReference type="GO" id="GO:0005768">
    <property type="term" value="C:endosome"/>
    <property type="evidence" value="ECO:0007669"/>
    <property type="project" value="TreeGrafter"/>
</dbReference>
<dbReference type="InterPro" id="IPR027267">
    <property type="entry name" value="AH/BAR_dom_sf"/>
</dbReference>
<reference evidence="2" key="1">
    <citation type="thesis" date="2020" institute="ProQuest LLC" country="789 East Eisenhower Parkway, Ann Arbor, MI, USA">
        <title>Comparative Genomics and Chromosome Evolution.</title>
        <authorList>
            <person name="Mudd A.B."/>
        </authorList>
    </citation>
    <scope>NUCLEOTIDE SEQUENCE</scope>
    <source>
        <strain evidence="2">237g6f4</strain>
        <tissue evidence="2">Blood</tissue>
    </source>
</reference>
<dbReference type="SMART" id="SM00055">
    <property type="entry name" value="FCH"/>
    <property type="match status" value="1"/>
</dbReference>
<keyword evidence="3" id="KW-1185">Reference proteome</keyword>
<dbReference type="GO" id="GO:0005543">
    <property type="term" value="F:phospholipid binding"/>
    <property type="evidence" value="ECO:0007669"/>
    <property type="project" value="TreeGrafter"/>
</dbReference>
<evidence type="ECO:0000313" key="2">
    <source>
        <dbReference type="EMBL" id="KAG8567834.1"/>
    </source>
</evidence>
<gene>
    <name evidence="2" type="ORF">GDO81_013796</name>
</gene>
<evidence type="ECO:0000259" key="1">
    <source>
        <dbReference type="SMART" id="SM00055"/>
    </source>
</evidence>
<dbReference type="GO" id="GO:0030100">
    <property type="term" value="P:regulation of endocytosis"/>
    <property type="evidence" value="ECO:0007669"/>
    <property type="project" value="TreeGrafter"/>
</dbReference>
<feature type="domain" description="FCH" evidence="1">
    <location>
        <begin position="16"/>
        <end position="104"/>
    </location>
</feature>
<organism evidence="2 3">
    <name type="scientific">Engystomops pustulosus</name>
    <name type="common">Tungara frog</name>
    <name type="synonym">Physalaemus pustulosus</name>
    <dbReference type="NCBI Taxonomy" id="76066"/>
    <lineage>
        <taxon>Eukaryota</taxon>
        <taxon>Metazoa</taxon>
        <taxon>Chordata</taxon>
        <taxon>Craniata</taxon>
        <taxon>Vertebrata</taxon>
        <taxon>Euteleostomi</taxon>
        <taxon>Amphibia</taxon>
        <taxon>Batrachia</taxon>
        <taxon>Anura</taxon>
        <taxon>Neobatrachia</taxon>
        <taxon>Hyloidea</taxon>
        <taxon>Leptodactylidae</taxon>
        <taxon>Leiuperinae</taxon>
        <taxon>Engystomops</taxon>
    </lineage>
</organism>
<dbReference type="PANTHER" id="PTHR23065">
    <property type="entry name" value="PROLINE-SERINE-THREONINE PHOSPHATASE INTERACTING PROTEIN 1"/>
    <property type="match status" value="1"/>
</dbReference>
<dbReference type="GO" id="GO:0005886">
    <property type="term" value="C:plasma membrane"/>
    <property type="evidence" value="ECO:0007669"/>
    <property type="project" value="TreeGrafter"/>
</dbReference>
<proteinExistence type="predicted"/>
<comment type="caution">
    <text evidence="2">The sequence shown here is derived from an EMBL/GenBank/DDBJ whole genome shotgun (WGS) entry which is preliminary data.</text>
</comment>
<dbReference type="Gene3D" id="1.20.1270.60">
    <property type="entry name" value="Arfaptin homology (AH) domain/BAR domain"/>
    <property type="match status" value="1"/>
</dbReference>
<dbReference type="GO" id="GO:0097320">
    <property type="term" value="P:plasma membrane tubulation"/>
    <property type="evidence" value="ECO:0007669"/>
    <property type="project" value="TreeGrafter"/>
</dbReference>
<dbReference type="EMBL" id="WNYA01000006">
    <property type="protein sequence ID" value="KAG8567834.1"/>
    <property type="molecule type" value="Genomic_DNA"/>
</dbReference>
<dbReference type="SUPFAM" id="SSF103657">
    <property type="entry name" value="BAR/IMD domain-like"/>
    <property type="match status" value="1"/>
</dbReference>
<dbReference type="EMBL" id="WNYA01000006">
    <property type="protein sequence ID" value="KAG8567835.1"/>
    <property type="molecule type" value="Genomic_DNA"/>
</dbReference>
<accession>A0AAV7B5P5</accession>
<name>A0AAV7B5P5_ENGPU</name>
<dbReference type="Pfam" id="PF00611">
    <property type="entry name" value="FCH"/>
    <property type="match status" value="1"/>
</dbReference>
<dbReference type="GO" id="GO:0007010">
    <property type="term" value="P:cytoskeleton organization"/>
    <property type="evidence" value="ECO:0007669"/>
    <property type="project" value="TreeGrafter"/>
</dbReference>
<dbReference type="InterPro" id="IPR001060">
    <property type="entry name" value="FCH_dom"/>
</dbReference>